<evidence type="ECO:0000313" key="2">
    <source>
        <dbReference type="Proteomes" id="UP001231189"/>
    </source>
</evidence>
<proteinExistence type="predicted"/>
<keyword evidence="2" id="KW-1185">Reference proteome</keyword>
<gene>
    <name evidence="1" type="ORF">QYE76_009557</name>
</gene>
<dbReference type="AlphaFoldDB" id="A0AAD8TS52"/>
<sequence>MTSSHLARPRRGAARAAHLLSSIAAACPPTGERKMPLVVVLGGVVLDWYAREQHTRPCGGIGGRRQQVPL</sequence>
<protein>
    <submittedName>
        <fullName evidence="1">Uncharacterized protein</fullName>
    </submittedName>
</protein>
<dbReference type="EMBL" id="JAUUTY010000001">
    <property type="protein sequence ID" value="KAK1692860.1"/>
    <property type="molecule type" value="Genomic_DNA"/>
</dbReference>
<accession>A0AAD8TS52</accession>
<dbReference type="Proteomes" id="UP001231189">
    <property type="component" value="Unassembled WGS sequence"/>
</dbReference>
<organism evidence="1 2">
    <name type="scientific">Lolium multiflorum</name>
    <name type="common">Italian ryegrass</name>
    <name type="synonym">Lolium perenne subsp. multiflorum</name>
    <dbReference type="NCBI Taxonomy" id="4521"/>
    <lineage>
        <taxon>Eukaryota</taxon>
        <taxon>Viridiplantae</taxon>
        <taxon>Streptophyta</taxon>
        <taxon>Embryophyta</taxon>
        <taxon>Tracheophyta</taxon>
        <taxon>Spermatophyta</taxon>
        <taxon>Magnoliopsida</taxon>
        <taxon>Liliopsida</taxon>
        <taxon>Poales</taxon>
        <taxon>Poaceae</taxon>
        <taxon>BOP clade</taxon>
        <taxon>Pooideae</taxon>
        <taxon>Poodae</taxon>
        <taxon>Poeae</taxon>
        <taxon>Poeae Chloroplast Group 2 (Poeae type)</taxon>
        <taxon>Loliodinae</taxon>
        <taxon>Loliinae</taxon>
        <taxon>Lolium</taxon>
    </lineage>
</organism>
<comment type="caution">
    <text evidence="1">The sequence shown here is derived from an EMBL/GenBank/DDBJ whole genome shotgun (WGS) entry which is preliminary data.</text>
</comment>
<evidence type="ECO:0000313" key="1">
    <source>
        <dbReference type="EMBL" id="KAK1692860.1"/>
    </source>
</evidence>
<reference evidence="1" key="1">
    <citation type="submission" date="2023-07" db="EMBL/GenBank/DDBJ databases">
        <title>A chromosome-level genome assembly of Lolium multiflorum.</title>
        <authorList>
            <person name="Chen Y."/>
            <person name="Copetti D."/>
            <person name="Kolliker R."/>
            <person name="Studer B."/>
        </authorList>
    </citation>
    <scope>NUCLEOTIDE SEQUENCE</scope>
    <source>
        <strain evidence="1">02402/16</strain>
        <tissue evidence="1">Leaf</tissue>
    </source>
</reference>
<name>A0AAD8TS52_LOLMU</name>